<dbReference type="Pfam" id="PF04082">
    <property type="entry name" value="Fungal_trans"/>
    <property type="match status" value="1"/>
</dbReference>
<reference evidence="7 8" key="1">
    <citation type="submission" date="2015-01" db="EMBL/GenBank/DDBJ databases">
        <title>The Genome Sequence of Cladophialophora immunda CBS83496.</title>
        <authorList>
            <consortium name="The Broad Institute Genomics Platform"/>
            <person name="Cuomo C."/>
            <person name="de Hoog S."/>
            <person name="Gorbushina A."/>
            <person name="Stielow B."/>
            <person name="Teixiera M."/>
            <person name="Abouelleil A."/>
            <person name="Chapman S.B."/>
            <person name="Priest M."/>
            <person name="Young S.K."/>
            <person name="Wortman J."/>
            <person name="Nusbaum C."/>
            <person name="Birren B."/>
        </authorList>
    </citation>
    <scope>NUCLEOTIDE SEQUENCE [LARGE SCALE GENOMIC DNA]</scope>
    <source>
        <strain evidence="7 8">CBS 83496</strain>
    </source>
</reference>
<accession>A0A0D2C0Q8</accession>
<dbReference type="RefSeq" id="XP_016244271.1">
    <property type="nucleotide sequence ID" value="XM_016397080.1"/>
</dbReference>
<keyword evidence="4" id="KW-0539">Nucleus</keyword>
<dbReference type="EMBL" id="KN847045">
    <property type="protein sequence ID" value="KIW24055.1"/>
    <property type="molecule type" value="Genomic_DNA"/>
</dbReference>
<dbReference type="GeneID" id="27348986"/>
<feature type="region of interest" description="Disordered" evidence="5">
    <location>
        <begin position="526"/>
        <end position="546"/>
    </location>
</feature>
<keyword evidence="3" id="KW-0238">DNA-binding</keyword>
<dbReference type="GO" id="GO:0006351">
    <property type="term" value="P:DNA-templated transcription"/>
    <property type="evidence" value="ECO:0007669"/>
    <property type="project" value="InterPro"/>
</dbReference>
<evidence type="ECO:0000313" key="8">
    <source>
        <dbReference type="Proteomes" id="UP000054466"/>
    </source>
</evidence>
<organism evidence="7 8">
    <name type="scientific">Cladophialophora immunda</name>
    <dbReference type="NCBI Taxonomy" id="569365"/>
    <lineage>
        <taxon>Eukaryota</taxon>
        <taxon>Fungi</taxon>
        <taxon>Dikarya</taxon>
        <taxon>Ascomycota</taxon>
        <taxon>Pezizomycotina</taxon>
        <taxon>Eurotiomycetes</taxon>
        <taxon>Chaetothyriomycetidae</taxon>
        <taxon>Chaetothyriales</taxon>
        <taxon>Herpotrichiellaceae</taxon>
        <taxon>Cladophialophora</taxon>
    </lineage>
</organism>
<keyword evidence="2" id="KW-0479">Metal-binding</keyword>
<dbReference type="VEuPathDB" id="FungiDB:PV07_09792"/>
<dbReference type="GO" id="GO:0005634">
    <property type="term" value="C:nucleus"/>
    <property type="evidence" value="ECO:0007669"/>
    <property type="project" value="UniProtKB-SubCell"/>
</dbReference>
<protein>
    <recommendedName>
        <fullName evidence="6">Xylanolytic transcriptional activator regulatory domain-containing protein</fullName>
    </recommendedName>
</protein>
<evidence type="ECO:0000256" key="4">
    <source>
        <dbReference type="ARBA" id="ARBA00023242"/>
    </source>
</evidence>
<evidence type="ECO:0000256" key="5">
    <source>
        <dbReference type="SAM" id="MobiDB-lite"/>
    </source>
</evidence>
<dbReference type="Proteomes" id="UP000054466">
    <property type="component" value="Unassembled WGS sequence"/>
</dbReference>
<feature type="compositionally biased region" description="Polar residues" evidence="5">
    <location>
        <begin position="534"/>
        <end position="545"/>
    </location>
</feature>
<dbReference type="GO" id="GO:0003700">
    <property type="term" value="F:DNA-binding transcription factor activity"/>
    <property type="evidence" value="ECO:0007669"/>
    <property type="project" value="InterPro"/>
</dbReference>
<dbReference type="OrthoDB" id="4159052at2759"/>
<dbReference type="InterPro" id="IPR007219">
    <property type="entry name" value="XnlR_reg_dom"/>
</dbReference>
<gene>
    <name evidence="7" type="ORF">PV07_09792</name>
</gene>
<evidence type="ECO:0000256" key="1">
    <source>
        <dbReference type="ARBA" id="ARBA00004123"/>
    </source>
</evidence>
<proteinExistence type="predicted"/>
<evidence type="ECO:0000313" key="7">
    <source>
        <dbReference type="EMBL" id="KIW24055.1"/>
    </source>
</evidence>
<sequence length="592" mass="66316">MKKPPMTPVDPIPPLKRPDLRQRLSFAMIFKREWYLLPYIHLILIQIRSRSPEARHVQGHSKRPRIESPYEFSVTGSLPTPPNPTAASLELPPKQLADRLLDAYFYRVHRLYPFIHEGTFRSDYEQMWGRKTEASNRPSWLAVLNMLFCFGWEFCDRSNISQPDNAFVFAARAQSLLLPEMLAEASLEVVQALLLICHFLQGTLQVDRCWSLAGLMTHTAISVGLHLNPTALPLTSLEKEMRKRVWWGCILLGYTLGMKFGRPPVVKMGDGSIVDLPAEIDDQYISSASLVPRQPTGRPSLTSFFVHTIRMAPIIERMLQELYLNGVSRSFMSNLEGAAASGPTAAQILGATVIIDGQLSEWWRTGPNHLTGEAQSDEDGGPEFARQRLVLLTRYHHIRLLVHRQSFLIYSRHQVHDPFLRSVAAASADICISSARRSIQLICAPENVHRLNSLYYNLHYAEDIFAASGVLLSLKTRDTALSEAIGITEDDETLGLGMEFLQSAGHSVPLAARYHSMLKQIQSQIGRPEARGTSRLNPTAATPDTTGAIDQAEFPMSRTSDEMGMAENVDDMNGLFGFEFLDSNDLFMGTGI</sequence>
<evidence type="ECO:0000256" key="3">
    <source>
        <dbReference type="ARBA" id="ARBA00023125"/>
    </source>
</evidence>
<dbReference type="PANTHER" id="PTHR46910">
    <property type="entry name" value="TRANSCRIPTION FACTOR PDR1"/>
    <property type="match status" value="1"/>
</dbReference>
<name>A0A0D2C0Q8_9EURO</name>
<dbReference type="GO" id="GO:0003677">
    <property type="term" value="F:DNA binding"/>
    <property type="evidence" value="ECO:0007669"/>
    <property type="project" value="UniProtKB-KW"/>
</dbReference>
<feature type="domain" description="Xylanolytic transcriptional activator regulatory" evidence="6">
    <location>
        <begin position="209"/>
        <end position="283"/>
    </location>
</feature>
<dbReference type="SMART" id="SM00906">
    <property type="entry name" value="Fungal_trans"/>
    <property type="match status" value="1"/>
</dbReference>
<keyword evidence="8" id="KW-1185">Reference proteome</keyword>
<dbReference type="GO" id="GO:0008270">
    <property type="term" value="F:zinc ion binding"/>
    <property type="evidence" value="ECO:0007669"/>
    <property type="project" value="InterPro"/>
</dbReference>
<dbReference type="AlphaFoldDB" id="A0A0D2C0Q8"/>
<comment type="subcellular location">
    <subcellularLocation>
        <location evidence="1">Nucleus</location>
    </subcellularLocation>
</comment>
<dbReference type="HOGENOM" id="CLU_008511_2_2_1"/>
<evidence type="ECO:0000259" key="6">
    <source>
        <dbReference type="SMART" id="SM00906"/>
    </source>
</evidence>
<dbReference type="InterPro" id="IPR050987">
    <property type="entry name" value="AtrR-like"/>
</dbReference>
<dbReference type="CDD" id="cd12148">
    <property type="entry name" value="fungal_TF_MHR"/>
    <property type="match status" value="1"/>
</dbReference>
<dbReference type="PANTHER" id="PTHR46910:SF3">
    <property type="entry name" value="HALOTOLERANCE PROTEIN 9-RELATED"/>
    <property type="match status" value="1"/>
</dbReference>
<evidence type="ECO:0000256" key="2">
    <source>
        <dbReference type="ARBA" id="ARBA00022723"/>
    </source>
</evidence>